<protein>
    <submittedName>
        <fullName evidence="2">L-glyceraldehyde 3-phosphate reductase</fullName>
        <ecNumber evidence="2">1.1.1.-</ecNumber>
    </submittedName>
</protein>
<keyword evidence="2" id="KW-0560">Oxidoreductase</keyword>
<dbReference type="Pfam" id="PF00248">
    <property type="entry name" value="Aldo_ket_red"/>
    <property type="match status" value="1"/>
</dbReference>
<dbReference type="SUPFAM" id="SSF51430">
    <property type="entry name" value="NAD(P)-linked oxidoreductase"/>
    <property type="match status" value="1"/>
</dbReference>
<feature type="domain" description="NADP-dependent oxidoreductase" evidence="1">
    <location>
        <begin position="16"/>
        <end position="295"/>
    </location>
</feature>
<dbReference type="PANTHER" id="PTHR43364:SF18">
    <property type="entry name" value="OXIDOREDUCTASE"/>
    <property type="match status" value="1"/>
</dbReference>
<dbReference type="InterPro" id="IPR023210">
    <property type="entry name" value="NADP_OxRdtase_dom"/>
</dbReference>
<gene>
    <name evidence="2" type="primary">gpr</name>
    <name evidence="2" type="ORF">AOLFYP35_01343</name>
</gene>
<dbReference type="AlphaFoldDB" id="A0A6N2TFV7"/>
<proteinExistence type="predicted"/>
<dbReference type="InterPro" id="IPR036812">
    <property type="entry name" value="NAD(P)_OxRdtase_dom_sf"/>
</dbReference>
<evidence type="ECO:0000259" key="1">
    <source>
        <dbReference type="Pfam" id="PF00248"/>
    </source>
</evidence>
<dbReference type="GO" id="GO:0005829">
    <property type="term" value="C:cytosol"/>
    <property type="evidence" value="ECO:0007669"/>
    <property type="project" value="TreeGrafter"/>
</dbReference>
<reference evidence="2" key="1">
    <citation type="submission" date="2019-11" db="EMBL/GenBank/DDBJ databases">
        <authorList>
            <person name="Feng L."/>
        </authorList>
    </citation>
    <scope>NUCLEOTIDE SEQUENCE</scope>
    <source>
        <strain evidence="2">AodontolyticusLFYP35</strain>
    </source>
</reference>
<organism evidence="2">
    <name type="scientific">Schaalia odontolytica</name>
    <dbReference type="NCBI Taxonomy" id="1660"/>
    <lineage>
        <taxon>Bacteria</taxon>
        <taxon>Bacillati</taxon>
        <taxon>Actinomycetota</taxon>
        <taxon>Actinomycetes</taxon>
        <taxon>Actinomycetales</taxon>
        <taxon>Actinomycetaceae</taxon>
        <taxon>Schaalia</taxon>
    </lineage>
</organism>
<dbReference type="EMBL" id="CACRSM010000002">
    <property type="protein sequence ID" value="VYT04478.1"/>
    <property type="molecule type" value="Genomic_DNA"/>
</dbReference>
<dbReference type="Gene3D" id="3.20.20.100">
    <property type="entry name" value="NADP-dependent oxidoreductase domain"/>
    <property type="match status" value="1"/>
</dbReference>
<evidence type="ECO:0000313" key="2">
    <source>
        <dbReference type="EMBL" id="VYT04478.1"/>
    </source>
</evidence>
<dbReference type="PANTHER" id="PTHR43364">
    <property type="entry name" value="NADH-SPECIFIC METHYLGLYOXAL REDUCTASE-RELATED"/>
    <property type="match status" value="1"/>
</dbReference>
<accession>A0A6N2TFV7</accession>
<dbReference type="EC" id="1.1.1.-" evidence="2"/>
<dbReference type="GO" id="GO:0016491">
    <property type="term" value="F:oxidoreductase activity"/>
    <property type="evidence" value="ECO:0007669"/>
    <property type="project" value="UniProtKB-KW"/>
</dbReference>
<sequence>MEIRQCGTHGLSVSSLGLGTLTWGRDTDEDQACAMLKSFVDAGGTLVEVSPLHGSGRALSVLAEALRAVGRHRVTIALRGAMRFSQGANELSASRGDMLRCLDTTLAILETDFVDLWLATPSPTEIPLEETLSALEWAYSSGRAHYLGLSHRDTWDCALMWAQSDRLPLAAVEEEYSLLCSSPLLDRARYNGFGFLAHSPLAGGVLTGKYRHTTPPDSRAASAHLRSSVEPYLESSLPIVEALSQAAHGLECSITDVALAWVEGTPGVTSAIIGPRNLVQLEQILNGRIELPLPIRQVLSEVSAK</sequence>
<dbReference type="InterPro" id="IPR050523">
    <property type="entry name" value="AKR_Detox_Biosynth"/>
</dbReference>
<name>A0A6N2TFV7_9ACTO</name>